<proteinExistence type="predicted"/>
<evidence type="ECO:0000313" key="1">
    <source>
        <dbReference type="EMBL" id="ONM40531.1"/>
    </source>
</evidence>
<reference evidence="1" key="1">
    <citation type="submission" date="2015-12" db="EMBL/GenBank/DDBJ databases">
        <title>Update maize B73 reference genome by single molecule sequencing technologies.</title>
        <authorList>
            <consortium name="Maize Genome Sequencing Project"/>
            <person name="Ware D."/>
        </authorList>
    </citation>
    <scope>NUCLEOTIDE SEQUENCE [LARGE SCALE GENOMIC DNA]</scope>
    <source>
        <tissue evidence="1">Seedling</tissue>
    </source>
</reference>
<sequence length="154" mass="16794">MRARNVCVASVDLFSQNSAVATAAREDGIQCVTLLTYLAAAQIYRTNRSRHYRVMVLDNAHHSTPAGVSCSAADGVRDLDLAKASVDTDISWRTTEGELWATATYGSAVEVNNDISNLDGIIDCYNQFCRSNTKSYDEDNGSEGPHPFPLEKPC</sequence>
<dbReference type="PaxDb" id="4577-GRMZM2G040905_P02"/>
<organism evidence="1">
    <name type="scientific">Zea mays</name>
    <name type="common">Maize</name>
    <dbReference type="NCBI Taxonomy" id="4577"/>
    <lineage>
        <taxon>Eukaryota</taxon>
        <taxon>Viridiplantae</taxon>
        <taxon>Streptophyta</taxon>
        <taxon>Embryophyta</taxon>
        <taxon>Tracheophyta</taxon>
        <taxon>Spermatophyta</taxon>
        <taxon>Magnoliopsida</taxon>
        <taxon>Liliopsida</taxon>
        <taxon>Poales</taxon>
        <taxon>Poaceae</taxon>
        <taxon>PACMAD clade</taxon>
        <taxon>Panicoideae</taxon>
        <taxon>Andropogonodae</taxon>
        <taxon>Andropogoneae</taxon>
        <taxon>Tripsacinae</taxon>
        <taxon>Zea</taxon>
    </lineage>
</organism>
<dbReference type="AlphaFoldDB" id="A0A1D6NJV7"/>
<dbReference type="InParanoid" id="A0A1D6NJV7"/>
<name>A0A1D6NJV7_MAIZE</name>
<dbReference type="EMBL" id="CM007649">
    <property type="protein sequence ID" value="ONM40531.1"/>
    <property type="molecule type" value="Genomic_DNA"/>
</dbReference>
<accession>A0A1D6NJV7</accession>
<dbReference type="ExpressionAtlas" id="A0A1D6NJV7">
    <property type="expression patterns" value="baseline and differential"/>
</dbReference>
<protein>
    <submittedName>
        <fullName evidence="1">Uncharacterized protein</fullName>
    </submittedName>
</protein>
<gene>
    <name evidence="1" type="ORF">ZEAMMB73_Zm00001d044240</name>
</gene>